<sequence>MTMDTGKHVVLFPVHFWGHTRTMCTLAARLVQLRHVTVTFFTVPSFYNRVRAEIDREFLPDEEFPAHRLRVIAVEQSKEMHDTSGAEASFKIAWGKMMEGQSLVCAHAGTQFEPYPVLPNVAILDIFVCDAFDVVQKSNGGRTKVYLWYPAAVVGLGRVIRAMTSRGQGDDVQIETIEEMMTSYKGALIRDPFNPPMYDYEYNPQVFPSPPGFVENVMSRIPEMMDKAEGVITFDAADYAPHATKQLRSYFAETGRKVYYAGPLIPRREEDTSKDPRSEEITKFLDDKLASHGKGSVIYISFGSMFWPMDNAKLWAVIDVLMERNIPFVMSCVAAWSSKPPEEMQEQIARYSHGIMADWVPQHALLNHSATGWYISHGGHNSTLETILAGVPTIVWPIIADQPPNAIHLSETLDVAFELIEVRHGEGAGKIYRNGRVPVATVDAVKAEMRDILERAYGEEGARKRAKIMSLRETLQSAWLEDGIAKREVEALLDAI</sequence>
<proteinExistence type="predicted"/>
<accession>A0A5C2S7Y7</accession>
<dbReference type="Gene3D" id="3.40.50.2000">
    <property type="entry name" value="Glycogen Phosphorylase B"/>
    <property type="match status" value="2"/>
</dbReference>
<organism evidence="2 3">
    <name type="scientific">Lentinus tigrinus ALCF2SS1-6</name>
    <dbReference type="NCBI Taxonomy" id="1328759"/>
    <lineage>
        <taxon>Eukaryota</taxon>
        <taxon>Fungi</taxon>
        <taxon>Dikarya</taxon>
        <taxon>Basidiomycota</taxon>
        <taxon>Agaricomycotina</taxon>
        <taxon>Agaricomycetes</taxon>
        <taxon>Polyporales</taxon>
        <taxon>Polyporaceae</taxon>
        <taxon>Lentinus</taxon>
    </lineage>
</organism>
<name>A0A5C2S7Y7_9APHY</name>
<dbReference type="Pfam" id="PF00201">
    <property type="entry name" value="UDPGT"/>
    <property type="match status" value="1"/>
</dbReference>
<dbReference type="SUPFAM" id="SSF53756">
    <property type="entry name" value="UDP-Glycosyltransferase/glycogen phosphorylase"/>
    <property type="match status" value="1"/>
</dbReference>
<evidence type="ECO:0000256" key="1">
    <source>
        <dbReference type="ARBA" id="ARBA00022679"/>
    </source>
</evidence>
<dbReference type="EMBL" id="ML122268">
    <property type="protein sequence ID" value="RPD59821.1"/>
    <property type="molecule type" value="Genomic_DNA"/>
</dbReference>
<keyword evidence="1 2" id="KW-0808">Transferase</keyword>
<dbReference type="InterPro" id="IPR002213">
    <property type="entry name" value="UDP_glucos_trans"/>
</dbReference>
<reference evidence="2" key="1">
    <citation type="journal article" date="2018" name="Genome Biol. Evol.">
        <title>Genomics and development of Lentinus tigrinus, a white-rot wood-decaying mushroom with dimorphic fruiting bodies.</title>
        <authorList>
            <person name="Wu B."/>
            <person name="Xu Z."/>
            <person name="Knudson A."/>
            <person name="Carlson A."/>
            <person name="Chen N."/>
            <person name="Kovaka S."/>
            <person name="LaButti K."/>
            <person name="Lipzen A."/>
            <person name="Pennachio C."/>
            <person name="Riley R."/>
            <person name="Schakwitz W."/>
            <person name="Umezawa K."/>
            <person name="Ohm R.A."/>
            <person name="Grigoriev I.V."/>
            <person name="Nagy L.G."/>
            <person name="Gibbons J."/>
            <person name="Hibbett D."/>
        </authorList>
    </citation>
    <scope>NUCLEOTIDE SEQUENCE [LARGE SCALE GENOMIC DNA]</scope>
    <source>
        <strain evidence="2">ALCF2SS1-6</strain>
    </source>
</reference>
<gene>
    <name evidence="2" type="ORF">L227DRAFT_593637</name>
</gene>
<dbReference type="AlphaFoldDB" id="A0A5C2S7Y7"/>
<dbReference type="GO" id="GO:0008194">
    <property type="term" value="F:UDP-glycosyltransferase activity"/>
    <property type="evidence" value="ECO:0007669"/>
    <property type="project" value="InterPro"/>
</dbReference>
<dbReference type="Proteomes" id="UP000313359">
    <property type="component" value="Unassembled WGS sequence"/>
</dbReference>
<dbReference type="PANTHER" id="PTHR48045">
    <property type="entry name" value="UDP-GLYCOSYLTRANSFERASE 72B1"/>
    <property type="match status" value="1"/>
</dbReference>
<dbReference type="OrthoDB" id="5835829at2759"/>
<evidence type="ECO:0000313" key="2">
    <source>
        <dbReference type="EMBL" id="RPD59821.1"/>
    </source>
</evidence>
<dbReference type="STRING" id="1328759.A0A5C2S7Y7"/>
<keyword evidence="3" id="KW-1185">Reference proteome</keyword>
<dbReference type="CDD" id="cd03784">
    <property type="entry name" value="GT1_Gtf-like"/>
    <property type="match status" value="1"/>
</dbReference>
<dbReference type="PANTHER" id="PTHR48045:SF31">
    <property type="entry name" value="UDP-GLYCOSYLTRANSFERASE 76B1-LIKE"/>
    <property type="match status" value="1"/>
</dbReference>
<evidence type="ECO:0000313" key="3">
    <source>
        <dbReference type="Proteomes" id="UP000313359"/>
    </source>
</evidence>
<protein>
    <submittedName>
        <fullName evidence="2">UDP-Glycosyltransferase/glycogen phosphorylase</fullName>
    </submittedName>
</protein>